<sequence length="195" mass="22381">MKCRDLFILVYSRPDYTSELFRRFSTIIVLLHNGGIQLFSSLMKKALFLEDIAQAELSGKLEVKSCSFAPERVRYFWLVIAQRPLCMMLSIFLTGMTILILISECTFFIVNPTMTPAGIIVDYAAKRFHYKYTQSVSSGSTHGGLCLQLRPQSYRSVDRLVRSETVHKHLNGRDHTIGVRNRPNHPIAWPIQLRT</sequence>
<organism evidence="2 3">
    <name type="scientific">Ancylostoma ceylanicum</name>
    <dbReference type="NCBI Taxonomy" id="53326"/>
    <lineage>
        <taxon>Eukaryota</taxon>
        <taxon>Metazoa</taxon>
        <taxon>Ecdysozoa</taxon>
        <taxon>Nematoda</taxon>
        <taxon>Chromadorea</taxon>
        <taxon>Rhabditida</taxon>
        <taxon>Rhabditina</taxon>
        <taxon>Rhabditomorpha</taxon>
        <taxon>Strongyloidea</taxon>
        <taxon>Ancylostomatidae</taxon>
        <taxon>Ancylostomatinae</taxon>
        <taxon>Ancylostoma</taxon>
    </lineage>
</organism>
<protein>
    <submittedName>
        <fullName evidence="2">Uncharacterized protein</fullName>
    </submittedName>
</protein>
<name>A0A016TBE3_9BILA</name>
<dbReference type="AlphaFoldDB" id="A0A016TBE3"/>
<evidence type="ECO:0000313" key="3">
    <source>
        <dbReference type="Proteomes" id="UP000024635"/>
    </source>
</evidence>
<proteinExistence type="predicted"/>
<dbReference type="Proteomes" id="UP000024635">
    <property type="component" value="Unassembled WGS sequence"/>
</dbReference>
<dbReference type="InterPro" id="IPR006876">
    <property type="entry name" value="LMBR1-like_membr_prot"/>
</dbReference>
<keyword evidence="3" id="KW-1185">Reference proteome</keyword>
<comment type="caution">
    <text evidence="2">The sequence shown here is derived from an EMBL/GenBank/DDBJ whole genome shotgun (WGS) entry which is preliminary data.</text>
</comment>
<feature type="transmembrane region" description="Helical" evidence="1">
    <location>
        <begin position="20"/>
        <end position="39"/>
    </location>
</feature>
<dbReference type="OrthoDB" id="203099at2759"/>
<evidence type="ECO:0000313" key="2">
    <source>
        <dbReference type="EMBL" id="EYB99976.1"/>
    </source>
</evidence>
<accession>A0A016TBE3</accession>
<keyword evidence="1" id="KW-0812">Transmembrane</keyword>
<dbReference type="Pfam" id="PF04791">
    <property type="entry name" value="LMBR1"/>
    <property type="match status" value="1"/>
</dbReference>
<gene>
    <name evidence="2" type="primary">Acey_s0119.g882</name>
    <name evidence="2" type="ORF">Y032_0119g882</name>
</gene>
<reference evidence="3" key="1">
    <citation type="journal article" date="2015" name="Nat. Genet.">
        <title>The genome and transcriptome of the zoonotic hookworm Ancylostoma ceylanicum identify infection-specific gene families.</title>
        <authorList>
            <person name="Schwarz E.M."/>
            <person name="Hu Y."/>
            <person name="Antoshechkin I."/>
            <person name="Miller M.M."/>
            <person name="Sternberg P.W."/>
            <person name="Aroian R.V."/>
        </authorList>
    </citation>
    <scope>NUCLEOTIDE SEQUENCE</scope>
    <source>
        <strain evidence="3">HY135</strain>
    </source>
</reference>
<keyword evidence="1" id="KW-1133">Transmembrane helix</keyword>
<keyword evidence="1" id="KW-0472">Membrane</keyword>
<evidence type="ECO:0000256" key="1">
    <source>
        <dbReference type="SAM" id="Phobius"/>
    </source>
</evidence>
<dbReference type="EMBL" id="JARK01001455">
    <property type="protein sequence ID" value="EYB99976.1"/>
    <property type="molecule type" value="Genomic_DNA"/>
</dbReference>
<feature type="transmembrane region" description="Helical" evidence="1">
    <location>
        <begin position="85"/>
        <end position="110"/>
    </location>
</feature>